<protein>
    <submittedName>
        <fullName evidence="2">Uncharacterized protein</fullName>
    </submittedName>
</protein>
<evidence type="ECO:0000313" key="1">
    <source>
        <dbReference type="EMBL" id="EQD43480.1"/>
    </source>
</evidence>
<dbReference type="EMBL" id="AUZY01009100">
    <property type="protein sequence ID" value="EQD43480.1"/>
    <property type="molecule type" value="Genomic_DNA"/>
</dbReference>
<evidence type="ECO:0000313" key="2">
    <source>
        <dbReference type="EMBL" id="EQD51663.1"/>
    </source>
</evidence>
<sequence>METYLRVTFDSEGASPSEIGGRLRTLGFAPTQGNYDFVYDWQGSASHDQVLDLSDELTRRLRGFRVLFEIETV</sequence>
<accession>T1A449</accession>
<reference evidence="2" key="2">
    <citation type="journal article" date="2014" name="ISME J.">
        <title>Microbial stratification in low pH oxic and suboxic macroscopic growths along an acid mine drainage.</title>
        <authorList>
            <person name="Mendez-Garcia C."/>
            <person name="Mesa V."/>
            <person name="Sprenger R.R."/>
            <person name="Richter M."/>
            <person name="Diez M.S."/>
            <person name="Solano J."/>
            <person name="Bargiela R."/>
            <person name="Golyshina O.V."/>
            <person name="Manteca A."/>
            <person name="Ramos J.L."/>
            <person name="Gallego J.R."/>
            <person name="Llorente I."/>
            <person name="Martins Dos Santos V.A."/>
            <person name="Jensen O.N."/>
            <person name="Pelaez A.I."/>
            <person name="Sanchez J."/>
            <person name="Ferrer M."/>
        </authorList>
    </citation>
    <scope>NUCLEOTIDE SEQUENCE</scope>
</reference>
<name>T1A449_9ZZZZ</name>
<dbReference type="AlphaFoldDB" id="T1A449"/>
<dbReference type="EMBL" id="AUZZ01004858">
    <property type="protein sequence ID" value="EQD51663.1"/>
    <property type="molecule type" value="Genomic_DNA"/>
</dbReference>
<gene>
    <name evidence="1" type="ORF">B1B_13797</name>
    <name evidence="2" type="ORF">B2A_06821</name>
</gene>
<reference evidence="2" key="1">
    <citation type="submission" date="2013-08" db="EMBL/GenBank/DDBJ databases">
        <authorList>
            <person name="Mendez C."/>
            <person name="Richter M."/>
            <person name="Ferrer M."/>
            <person name="Sanchez J."/>
        </authorList>
    </citation>
    <scope>NUCLEOTIDE SEQUENCE</scope>
</reference>
<comment type="caution">
    <text evidence="2">The sequence shown here is derived from an EMBL/GenBank/DDBJ whole genome shotgun (WGS) entry which is preliminary data.</text>
</comment>
<organism evidence="2">
    <name type="scientific">mine drainage metagenome</name>
    <dbReference type="NCBI Taxonomy" id="410659"/>
    <lineage>
        <taxon>unclassified sequences</taxon>
        <taxon>metagenomes</taxon>
        <taxon>ecological metagenomes</taxon>
    </lineage>
</organism>
<proteinExistence type="predicted"/>